<keyword evidence="1" id="KW-0472">Membrane</keyword>
<dbReference type="EMBL" id="CACRSK010000006">
    <property type="protein sequence ID" value="VYT07049.1"/>
    <property type="molecule type" value="Genomic_DNA"/>
</dbReference>
<reference evidence="2" key="1">
    <citation type="submission" date="2019-11" db="EMBL/GenBank/DDBJ databases">
        <authorList>
            <person name="Feng L."/>
        </authorList>
    </citation>
    <scope>NUCLEOTIDE SEQUENCE</scope>
    <source>
        <strain evidence="2">CUreolyticusLFYP111</strain>
    </source>
</reference>
<keyword evidence="1" id="KW-0812">Transmembrane</keyword>
<dbReference type="AlphaFoldDB" id="A0A6N2TQ15"/>
<sequence length="214" mass="26115">MFNIILYFLRKNQIFFYTFLLLFLFFYSYFLGFIMFDISDDFLKDLFFILITFLIFWILAFYFSFYKKKEIYILEYEKEKFDFLKNVIIDEYSLKKDKNIFEKIETIKIFVNRHFHKKSLLTFKILKVINQTLSVYIENLKEEKMIKKAISSTSNLEKAKFLKSKFSKIKEQNNSLLNILDEYIFELGSKKLNDKEVVLLEFELKNTIDLLKNI</sequence>
<gene>
    <name evidence="2" type="ORF">CULFYP111_01458</name>
</gene>
<evidence type="ECO:0000256" key="1">
    <source>
        <dbReference type="SAM" id="Phobius"/>
    </source>
</evidence>
<organism evidence="2">
    <name type="scientific">Campylobacter ureolyticus</name>
    <dbReference type="NCBI Taxonomy" id="827"/>
    <lineage>
        <taxon>Bacteria</taxon>
        <taxon>Pseudomonadati</taxon>
        <taxon>Campylobacterota</taxon>
        <taxon>Epsilonproteobacteria</taxon>
        <taxon>Campylobacterales</taxon>
        <taxon>Campylobacteraceae</taxon>
        <taxon>Campylobacter</taxon>
    </lineage>
</organism>
<protein>
    <submittedName>
        <fullName evidence="2">Uncharacterized protein</fullName>
    </submittedName>
</protein>
<accession>A0A6N2TQ15</accession>
<feature type="transmembrane region" description="Helical" evidence="1">
    <location>
        <begin position="14"/>
        <end position="34"/>
    </location>
</feature>
<feature type="transmembrane region" description="Helical" evidence="1">
    <location>
        <begin position="46"/>
        <end position="65"/>
    </location>
</feature>
<proteinExistence type="predicted"/>
<name>A0A6N2TQ15_9BACT</name>
<keyword evidence="1" id="KW-1133">Transmembrane helix</keyword>
<evidence type="ECO:0000313" key="2">
    <source>
        <dbReference type="EMBL" id="VYT07049.1"/>
    </source>
</evidence>